<evidence type="ECO:0000256" key="3">
    <source>
        <dbReference type="ARBA" id="ARBA00022692"/>
    </source>
</evidence>
<dbReference type="RefSeq" id="WP_176350835.1">
    <property type="nucleotide sequence ID" value="NZ_JABWDJ010000307.1"/>
</dbReference>
<reference evidence="7 8" key="1">
    <citation type="submission" date="2020-04" db="EMBL/GenBank/DDBJ databases">
        <authorList>
            <person name="Pieper L."/>
        </authorList>
    </citation>
    <scope>NUCLEOTIDE SEQUENCE [LARGE SCALE GENOMIC DNA]</scope>
    <source>
        <strain evidence="7 8">B33</strain>
    </source>
</reference>
<sequence>ADTGQLQEFLKLNDISAMMAGAYLKAEGSEKTQASYVSTLSNYVAKLATNENICYVLTGNDFDFNLIDPEHPKLFAISNNYATESVISPVIAMVMSIASRSFSMENRVPFVFILDEMTTFKVRDFEKLPSVLREYGAAFLLLTQSGAKLEKLYSKLDRSSIEANFGNIFLGRTQDVEALKYYPLFFG</sequence>
<gene>
    <name evidence="7" type="ORF">HUV05_22845</name>
</gene>
<evidence type="ECO:0000256" key="1">
    <source>
        <dbReference type="ARBA" id="ARBA00004651"/>
    </source>
</evidence>
<name>A0A7Y6PI56_PHOVU</name>
<organism evidence="7 8">
    <name type="scientific">Phocaeicola vulgatus</name>
    <name type="common">Bacteroides vulgatus</name>
    <dbReference type="NCBI Taxonomy" id="821"/>
    <lineage>
        <taxon>Bacteria</taxon>
        <taxon>Pseudomonadati</taxon>
        <taxon>Bacteroidota</taxon>
        <taxon>Bacteroidia</taxon>
        <taxon>Bacteroidales</taxon>
        <taxon>Bacteroidaceae</taxon>
        <taxon>Phocaeicola</taxon>
    </lineage>
</organism>
<comment type="subcellular location">
    <subcellularLocation>
        <location evidence="1">Cell membrane</location>
        <topology evidence="1">Multi-pass membrane protein</topology>
    </subcellularLocation>
</comment>
<evidence type="ECO:0000256" key="2">
    <source>
        <dbReference type="ARBA" id="ARBA00022475"/>
    </source>
</evidence>
<proteinExistence type="predicted"/>
<keyword evidence="2" id="KW-1003">Cell membrane</keyword>
<feature type="non-terminal residue" evidence="7">
    <location>
        <position position="1"/>
    </location>
</feature>
<evidence type="ECO:0000313" key="7">
    <source>
        <dbReference type="EMBL" id="NVB76275.1"/>
    </source>
</evidence>
<dbReference type="PANTHER" id="PTHR37937">
    <property type="entry name" value="CONJUGATIVE TRANSFER: DNA TRANSPORT"/>
    <property type="match status" value="1"/>
</dbReference>
<dbReference type="PANTHER" id="PTHR37937:SF1">
    <property type="entry name" value="CONJUGATIVE TRANSFER: DNA TRANSPORT"/>
    <property type="match status" value="1"/>
</dbReference>
<dbReference type="Pfam" id="PF10412">
    <property type="entry name" value="TrwB_AAD_bind"/>
    <property type="match status" value="1"/>
</dbReference>
<dbReference type="Gene3D" id="3.40.50.300">
    <property type="entry name" value="P-loop containing nucleotide triphosphate hydrolases"/>
    <property type="match status" value="1"/>
</dbReference>
<dbReference type="InterPro" id="IPR051539">
    <property type="entry name" value="T4SS-coupling_protein"/>
</dbReference>
<dbReference type="SUPFAM" id="SSF52540">
    <property type="entry name" value="P-loop containing nucleoside triphosphate hydrolases"/>
    <property type="match status" value="1"/>
</dbReference>
<reference evidence="7 8" key="2">
    <citation type="submission" date="2020-07" db="EMBL/GenBank/DDBJ databases">
        <title>Bacterial metabolism rescues the inhibition of intestinal drug absorption by food and drug additives.</title>
        <authorList>
            <person name="Zou L."/>
            <person name="Spanogiannopoulos P."/>
            <person name="Chien H.-C."/>
            <person name="Pieper L.M."/>
            <person name="Cai W."/>
            <person name="Khuri N."/>
            <person name="Pottel J."/>
            <person name="Vora B."/>
            <person name="Ni Z."/>
            <person name="Tsakalozou E."/>
            <person name="Zhang W."/>
            <person name="Shoichet B.K."/>
            <person name="Giacomini K.M."/>
            <person name="Turnbaugh P.J."/>
        </authorList>
    </citation>
    <scope>NUCLEOTIDE SEQUENCE [LARGE SCALE GENOMIC DNA]</scope>
    <source>
        <strain evidence="7 8">B33</strain>
    </source>
</reference>
<dbReference type="CDD" id="cd01127">
    <property type="entry name" value="TrwB_TraG_TraD_VirD4"/>
    <property type="match status" value="1"/>
</dbReference>
<dbReference type="EMBL" id="JABWDJ010000307">
    <property type="protein sequence ID" value="NVB76275.1"/>
    <property type="molecule type" value="Genomic_DNA"/>
</dbReference>
<accession>A0A7Y6PI56</accession>
<evidence type="ECO:0000313" key="8">
    <source>
        <dbReference type="Proteomes" id="UP000524321"/>
    </source>
</evidence>
<dbReference type="AlphaFoldDB" id="A0A7Y6PI56"/>
<keyword evidence="3" id="KW-0812">Transmembrane</keyword>
<comment type="caution">
    <text evidence="7">The sequence shown here is derived from an EMBL/GenBank/DDBJ whole genome shotgun (WGS) entry which is preliminary data.</text>
</comment>
<evidence type="ECO:0000256" key="5">
    <source>
        <dbReference type="ARBA" id="ARBA00023136"/>
    </source>
</evidence>
<keyword evidence="4" id="KW-1133">Transmembrane helix</keyword>
<feature type="domain" description="Type IV secretion system coupling protein TraD DNA-binding" evidence="6">
    <location>
        <begin position="11"/>
        <end position="187"/>
    </location>
</feature>
<feature type="non-terminal residue" evidence="7">
    <location>
        <position position="187"/>
    </location>
</feature>
<dbReference type="InterPro" id="IPR019476">
    <property type="entry name" value="T4SS_TraD_DNA-bd"/>
</dbReference>
<evidence type="ECO:0000259" key="6">
    <source>
        <dbReference type="Pfam" id="PF10412"/>
    </source>
</evidence>
<protein>
    <submittedName>
        <fullName evidence="7">Type IV secretory system conjugative DNA transfer family protein</fullName>
    </submittedName>
</protein>
<dbReference type="InterPro" id="IPR027417">
    <property type="entry name" value="P-loop_NTPase"/>
</dbReference>
<dbReference type="GO" id="GO:0005886">
    <property type="term" value="C:plasma membrane"/>
    <property type="evidence" value="ECO:0007669"/>
    <property type="project" value="UniProtKB-SubCell"/>
</dbReference>
<keyword evidence="5" id="KW-0472">Membrane</keyword>
<evidence type="ECO:0000256" key="4">
    <source>
        <dbReference type="ARBA" id="ARBA00022989"/>
    </source>
</evidence>
<dbReference type="Proteomes" id="UP000524321">
    <property type="component" value="Unassembled WGS sequence"/>
</dbReference>